<dbReference type="Proteomes" id="UP000046392">
    <property type="component" value="Unplaced"/>
</dbReference>
<evidence type="ECO:0000256" key="2">
    <source>
        <dbReference type="SAM" id="MobiDB-lite"/>
    </source>
</evidence>
<dbReference type="STRING" id="174720.A0A0N5CED6"/>
<keyword evidence="1" id="KW-0175">Coiled coil</keyword>
<keyword evidence="3" id="KW-1185">Reference proteome</keyword>
<dbReference type="SUPFAM" id="SSF117856">
    <property type="entry name" value="AF0104/ALDC/Ptd012-like"/>
    <property type="match status" value="1"/>
</dbReference>
<accession>A0A0N5CED6</accession>
<evidence type="ECO:0000256" key="1">
    <source>
        <dbReference type="SAM" id="Coils"/>
    </source>
</evidence>
<sequence>MLHFFVCLAILYLIYIKTFSLNFLDRLGIWPAQSISQSGSTVEDTEDKITKVEITRREGCLPTDNNISITSKTYIFEVQDQLKEIEEEEDNDESMVSYTEETSFKPIFLHSILPEITHSLQNTYAVVESCIEPCPDLTEAPFNLKVKSLGRQIVYLKTNDFNSVSDHATLSPSSKVLHIMKNGIILTDGEVTHALKLLLKNGTSWKTGIRNAMKKCHLDGNWGLLALQILSSGNIKFSIITNTPPPNEINVTNVETKIWLVPIKKVFIDQKNFNSDETDKSNSVTKKKVVKRVVKKKVPEKKDSLTSDDKREKTPEVVSEIKEDVSSVAYVVRLGQSPAKDGISLKDEEIENNVKKEDVGRSRISEKIINGVDSLNNSSSIRTSILQDRKKIESLVNDIKKDKKKETSPDHKTIESDDIEFIEQPPTEDVTIKKRSSLEKSFSPPSEILNDISIDSSKDDYTNKSSPSSENTTSGISSALLSERSTISTKTTNLSFDDLKKKLDTLSSSLIKEKETTPSKEISPQGSNVKSNILSKMKYDKEETPTLTSPLLFTSTKSSLDMDNNLSSSDNSKDLTTRTNILLNTSYKTSSSTLASDLSLDRTLTPSSSSIMSTINTYPTTTSGYSSLETHSKFLSSKENPLSASYTAISPASREIIRRSASRSTCISGTDNHNILNSCSNILRKIDINNGFNNNFSIKKDTLGTVKEDCVGIEERVRGMQSVNVAALQLVLKTLSYEELGKKRQVHPHWDELCGQLLNSGYYKLIDEADKLLSECQRNIHINEHLVNPIKILTNLQLFVLNPVDILRAPMDEGILCFPYGLILDKAFLLINKVKKMISQDIDPETPVNWEELANLAKKAQIHYKKVVESEVEKRMGEVNKLTAQQRLQRIDSFLIETTVEQLQKKTNQNKDELHWEMEQLKHQNASLKKDNREMKAQLMRFEGRIENLERKFKTIARLLQ</sequence>
<reference evidence="4" key="1">
    <citation type="submission" date="2017-02" db="UniProtKB">
        <authorList>
            <consortium name="WormBaseParasite"/>
        </authorList>
    </citation>
    <scope>IDENTIFICATION</scope>
</reference>
<name>A0A0N5CED6_STREA</name>
<proteinExistence type="predicted"/>
<feature type="compositionally biased region" description="Polar residues" evidence="2">
    <location>
        <begin position="463"/>
        <end position="477"/>
    </location>
</feature>
<dbReference type="WBParaSite" id="SPAL_0001622600.1">
    <property type="protein sequence ID" value="SPAL_0001622600.1"/>
    <property type="gene ID" value="SPAL_0001622600"/>
</dbReference>
<feature type="coiled-coil region" evidence="1">
    <location>
        <begin position="904"/>
        <end position="959"/>
    </location>
</feature>
<evidence type="ECO:0000313" key="4">
    <source>
        <dbReference type="WBParaSite" id="SPAL_0001622600.1"/>
    </source>
</evidence>
<protein>
    <submittedName>
        <fullName evidence="4">Dystroglycan</fullName>
    </submittedName>
</protein>
<organism evidence="3 4">
    <name type="scientific">Strongyloides papillosus</name>
    <name type="common">Intestinal threadworm</name>
    <dbReference type="NCBI Taxonomy" id="174720"/>
    <lineage>
        <taxon>Eukaryota</taxon>
        <taxon>Metazoa</taxon>
        <taxon>Ecdysozoa</taxon>
        <taxon>Nematoda</taxon>
        <taxon>Chromadorea</taxon>
        <taxon>Rhabditida</taxon>
        <taxon>Tylenchina</taxon>
        <taxon>Panagrolaimomorpha</taxon>
        <taxon>Strongyloidoidea</taxon>
        <taxon>Strongyloididae</taxon>
        <taxon>Strongyloides</taxon>
    </lineage>
</organism>
<feature type="region of interest" description="Disordered" evidence="2">
    <location>
        <begin position="424"/>
        <end position="477"/>
    </location>
</feature>
<evidence type="ECO:0000313" key="3">
    <source>
        <dbReference type="Proteomes" id="UP000046392"/>
    </source>
</evidence>
<dbReference type="AlphaFoldDB" id="A0A0N5CED6"/>